<evidence type="ECO:0000256" key="1">
    <source>
        <dbReference type="SAM" id="MobiDB-lite"/>
    </source>
</evidence>
<reference evidence="2 3" key="1">
    <citation type="submission" date="2024-07" db="EMBL/GenBank/DDBJ databases">
        <authorList>
            <person name="Lee S."/>
            <person name="Kang M."/>
        </authorList>
    </citation>
    <scope>NUCLEOTIDE SEQUENCE [LARGE SCALE GENOMIC DNA]</scope>
    <source>
        <strain evidence="2 3">DS6</strain>
    </source>
</reference>
<organism evidence="2 3">
    <name type="scientific">Nocardioides eburneus</name>
    <dbReference type="NCBI Taxonomy" id="3231482"/>
    <lineage>
        <taxon>Bacteria</taxon>
        <taxon>Bacillati</taxon>
        <taxon>Actinomycetota</taxon>
        <taxon>Actinomycetes</taxon>
        <taxon>Propionibacteriales</taxon>
        <taxon>Nocardioidaceae</taxon>
        <taxon>Nocardioides</taxon>
    </lineage>
</organism>
<keyword evidence="3" id="KW-1185">Reference proteome</keyword>
<feature type="compositionally biased region" description="Acidic residues" evidence="1">
    <location>
        <begin position="11"/>
        <end position="31"/>
    </location>
</feature>
<protein>
    <submittedName>
        <fullName evidence="2">Uncharacterized protein</fullName>
    </submittedName>
</protein>
<feature type="region of interest" description="Disordered" evidence="1">
    <location>
        <begin position="1"/>
        <end position="68"/>
    </location>
</feature>
<comment type="caution">
    <text evidence="2">The sequence shown here is derived from an EMBL/GenBank/DDBJ whole genome shotgun (WGS) entry which is preliminary data.</text>
</comment>
<dbReference type="EMBL" id="JBFPJR010000045">
    <property type="protein sequence ID" value="MEX0429504.1"/>
    <property type="molecule type" value="Genomic_DNA"/>
</dbReference>
<dbReference type="RefSeq" id="WP_367995471.1">
    <property type="nucleotide sequence ID" value="NZ_JBFPJR010000045.1"/>
</dbReference>
<gene>
    <name evidence="2" type="ORF">AB3X52_17945</name>
</gene>
<sequence length="68" mass="7684">MSAFDPYETANEADIEEQEQGLDEENPDEEAIVGSDAPPRRDDVDEADYQEQTEPVPGSDDDYPYDEE</sequence>
<evidence type="ECO:0000313" key="3">
    <source>
        <dbReference type="Proteomes" id="UP001556631"/>
    </source>
</evidence>
<evidence type="ECO:0000313" key="2">
    <source>
        <dbReference type="EMBL" id="MEX0429504.1"/>
    </source>
</evidence>
<feature type="compositionally biased region" description="Acidic residues" evidence="1">
    <location>
        <begin position="59"/>
        <end position="68"/>
    </location>
</feature>
<accession>A0ABV3T2S3</accession>
<proteinExistence type="predicted"/>
<dbReference type="Proteomes" id="UP001556631">
    <property type="component" value="Unassembled WGS sequence"/>
</dbReference>
<name>A0ABV3T2S3_9ACTN</name>